<dbReference type="InterPro" id="IPR006076">
    <property type="entry name" value="FAD-dep_OxRdtase"/>
</dbReference>
<keyword evidence="6" id="KW-0560">Oxidoreductase</keyword>
<keyword evidence="9" id="KW-1185">Reference proteome</keyword>
<keyword evidence="5" id="KW-0274">FAD</keyword>
<evidence type="ECO:0000313" key="8">
    <source>
        <dbReference type="Ensembl" id="ENSZLMP00000016184.1"/>
    </source>
</evidence>
<dbReference type="PANTHER" id="PTHR11985">
    <property type="entry name" value="GLYCEROL-3-PHOSPHATE DEHYDROGENASE"/>
    <property type="match status" value="1"/>
</dbReference>
<dbReference type="PANTHER" id="PTHR11985:SF15">
    <property type="entry name" value="GLYCEROL-3-PHOSPHATE DEHYDROGENASE, MITOCHONDRIAL"/>
    <property type="match status" value="1"/>
</dbReference>
<dbReference type="Pfam" id="PF01266">
    <property type="entry name" value="DAO"/>
    <property type="match status" value="1"/>
</dbReference>
<dbReference type="Proteomes" id="UP000694401">
    <property type="component" value="Unassembled WGS sequence"/>
</dbReference>
<proteinExistence type="inferred from homology"/>
<evidence type="ECO:0000256" key="5">
    <source>
        <dbReference type="ARBA" id="ARBA00022827"/>
    </source>
</evidence>
<dbReference type="InterPro" id="IPR000447">
    <property type="entry name" value="G3P_DH_FAD-dep"/>
</dbReference>
<keyword evidence="4" id="KW-0285">Flavoprotein</keyword>
<dbReference type="GO" id="GO:0004368">
    <property type="term" value="F:glycerol-3-phosphate dehydrogenase (quinone) activity"/>
    <property type="evidence" value="ECO:0007669"/>
    <property type="project" value="UniProtKB-EC"/>
</dbReference>
<feature type="domain" description="FAD dependent oxidoreductase" evidence="7">
    <location>
        <begin position="55"/>
        <end position="396"/>
    </location>
</feature>
<evidence type="ECO:0000313" key="9">
    <source>
        <dbReference type="Proteomes" id="UP000694401"/>
    </source>
</evidence>
<evidence type="ECO:0000256" key="6">
    <source>
        <dbReference type="ARBA" id="ARBA00023002"/>
    </source>
</evidence>
<evidence type="ECO:0000256" key="2">
    <source>
        <dbReference type="ARBA" id="ARBA00007330"/>
    </source>
</evidence>
<comment type="cofactor">
    <cofactor evidence="1">
        <name>FAD</name>
        <dbReference type="ChEBI" id="CHEBI:57692"/>
    </cofactor>
</comment>
<dbReference type="Gene3D" id="3.30.9.10">
    <property type="entry name" value="D-Amino Acid Oxidase, subunit A, domain 2"/>
    <property type="match status" value="1"/>
</dbReference>
<evidence type="ECO:0000256" key="1">
    <source>
        <dbReference type="ARBA" id="ARBA00001974"/>
    </source>
</evidence>
<dbReference type="AlphaFoldDB" id="A0A8D2PR27"/>
<sequence>MAFRKAVKGTALIGGGAIATVFGLSQFSQYRNKHSNFSCDCLYPRELIWFSGNTGLKTALLERDDFSSGTSSRSTKLIHGGVRYLQKAIMNLDFEQYRMVKEALEERAHLLQSAPHLSAPLPIMLPIYKWWQLPYYWVGIKMYDLVAGSQCLKSSYVLTKARALELFPMLRRDRLVGAIVYYDGQHNDARMNLAIALTAARYGAATANYTEVRHLLKSPDTGTGRQRVCGVRCRDVITGKEFDVRAKCVINATGPFTDSVRKMDDQEVPNICQPSAGVHIVMPGYYSPDNMGLLDPATSDGRVIFFLPWEKMTIAGTTDSPTDVTQHPIPTEEDINFILSEVRNYLGADVEGNPGDPALGRAGGVPAGAVLLPGVFVSLAAVVVVFGTHQHGLYSAAVPHHPVPAPPPSSPLTCFPKCHIHSFLGHLQGE</sequence>
<dbReference type="Ensembl" id="ENSZLMT00000016631.1">
    <property type="protein sequence ID" value="ENSZLMP00000016184.1"/>
    <property type="gene ID" value="ENSZLMG00000011252.1"/>
</dbReference>
<dbReference type="Gene3D" id="3.50.50.60">
    <property type="entry name" value="FAD/NAD(P)-binding domain"/>
    <property type="match status" value="1"/>
</dbReference>
<dbReference type="InterPro" id="IPR036188">
    <property type="entry name" value="FAD/NAD-bd_sf"/>
</dbReference>
<comment type="similarity">
    <text evidence="2">Belongs to the FAD-dependent glycerol-3-phosphate dehydrogenase family.</text>
</comment>
<dbReference type="EC" id="1.1.5.3" evidence="3"/>
<dbReference type="GO" id="GO:0005739">
    <property type="term" value="C:mitochondrion"/>
    <property type="evidence" value="ECO:0007669"/>
    <property type="project" value="TreeGrafter"/>
</dbReference>
<accession>A0A8D2PR27</accession>
<evidence type="ECO:0000256" key="4">
    <source>
        <dbReference type="ARBA" id="ARBA00022630"/>
    </source>
</evidence>
<evidence type="ECO:0000259" key="7">
    <source>
        <dbReference type="Pfam" id="PF01266"/>
    </source>
</evidence>
<dbReference type="GO" id="GO:0006072">
    <property type="term" value="P:glycerol-3-phosphate metabolic process"/>
    <property type="evidence" value="ECO:0007669"/>
    <property type="project" value="InterPro"/>
</dbReference>
<evidence type="ECO:0000256" key="3">
    <source>
        <dbReference type="ARBA" id="ARBA00013029"/>
    </source>
</evidence>
<reference evidence="8" key="2">
    <citation type="submission" date="2025-09" db="UniProtKB">
        <authorList>
            <consortium name="Ensembl"/>
        </authorList>
    </citation>
    <scope>IDENTIFICATION</scope>
</reference>
<dbReference type="SUPFAM" id="SSF51905">
    <property type="entry name" value="FAD/NAD(P)-binding domain"/>
    <property type="match status" value="1"/>
</dbReference>
<reference evidence="8" key="1">
    <citation type="submission" date="2025-08" db="UniProtKB">
        <authorList>
            <consortium name="Ensembl"/>
        </authorList>
    </citation>
    <scope>IDENTIFICATION</scope>
</reference>
<protein>
    <recommendedName>
        <fullName evidence="3">glycerol-3-phosphate dehydrogenase</fullName>
        <ecNumber evidence="3">1.1.5.3</ecNumber>
    </recommendedName>
</protein>
<name>A0A8D2PR27_ZOSLA</name>
<organism evidence="8 9">
    <name type="scientific">Zosterops lateralis melanops</name>
    <dbReference type="NCBI Taxonomy" id="1220523"/>
    <lineage>
        <taxon>Eukaryota</taxon>
        <taxon>Metazoa</taxon>
        <taxon>Chordata</taxon>
        <taxon>Craniata</taxon>
        <taxon>Vertebrata</taxon>
        <taxon>Euteleostomi</taxon>
        <taxon>Archelosauria</taxon>
        <taxon>Archosauria</taxon>
        <taxon>Dinosauria</taxon>
        <taxon>Saurischia</taxon>
        <taxon>Theropoda</taxon>
        <taxon>Coelurosauria</taxon>
        <taxon>Aves</taxon>
        <taxon>Neognathae</taxon>
        <taxon>Neoaves</taxon>
        <taxon>Telluraves</taxon>
        <taxon>Australaves</taxon>
        <taxon>Passeriformes</taxon>
        <taxon>Sylvioidea</taxon>
        <taxon>Zosteropidae</taxon>
        <taxon>Zosterops</taxon>
    </lineage>
</organism>